<dbReference type="GO" id="GO:0000387">
    <property type="term" value="P:spliceosomal snRNP assembly"/>
    <property type="evidence" value="ECO:0007669"/>
    <property type="project" value="InterPro"/>
</dbReference>
<proteinExistence type="inferred from homology"/>
<reference evidence="3 4" key="1">
    <citation type="journal article" date="2020" name="ISME J.">
        <title>Uncovering the hidden diversity of litter-decomposition mechanisms in mushroom-forming fungi.</title>
        <authorList>
            <person name="Floudas D."/>
            <person name="Bentzer J."/>
            <person name="Ahren D."/>
            <person name="Johansson T."/>
            <person name="Persson P."/>
            <person name="Tunlid A."/>
        </authorList>
    </citation>
    <scope>NUCLEOTIDE SEQUENCE [LARGE SCALE GENOMIC DNA]</scope>
    <source>
        <strain evidence="3 4">CBS 146.42</strain>
    </source>
</reference>
<sequence length="411" mass="46216">MAPYKRKYSEIDCSDSEEPSFGKQILPVADLPDNFDGEPANGMQYLFTVRRDARALPQFTRVTNPYESPQDPLPSTQAHQASHPALPSVKWRTLSESRWRNIHKNFNQPTIGTSLPTSQQRLMPDKSERSLWWEFLAGSPESVWGQPRKSKRKDKAKELRRHEVFASGRMRAWDDEDIVEHVTEGLYGSGQNCGGLAVDPSLASGESETSNMAMDENEVEDELKIEPRDSLPTPTGTPVPSDGIGQLTAVGSSILIAQEHALGKSPTLIPREPTPQMLKLIDESMALRLLMYFTFWIHQHLRDPDSPAYRLTEAHARWMYSLLLRVDTHISADDMNLLRSLARACLAFIKVAVLERTKGVPSNTKTPVEQERGRTRIMGEQACWIIISGIVGIWGQRDLWMDAEDTLASLG</sequence>
<dbReference type="Pfam" id="PF04938">
    <property type="entry name" value="SIP1"/>
    <property type="match status" value="1"/>
</dbReference>
<gene>
    <name evidence="3" type="ORF">D9756_000400</name>
</gene>
<organism evidence="3 4">
    <name type="scientific">Leucocoprinus leucothites</name>
    <dbReference type="NCBI Taxonomy" id="201217"/>
    <lineage>
        <taxon>Eukaryota</taxon>
        <taxon>Fungi</taxon>
        <taxon>Dikarya</taxon>
        <taxon>Basidiomycota</taxon>
        <taxon>Agaricomycotina</taxon>
        <taxon>Agaricomycetes</taxon>
        <taxon>Agaricomycetidae</taxon>
        <taxon>Agaricales</taxon>
        <taxon>Agaricineae</taxon>
        <taxon>Agaricaceae</taxon>
        <taxon>Leucocoprinus</taxon>
    </lineage>
</organism>
<evidence type="ECO:0000313" key="3">
    <source>
        <dbReference type="EMBL" id="KAF5364344.1"/>
    </source>
</evidence>
<dbReference type="PANTHER" id="PTHR12794:SF0">
    <property type="entry name" value="GEM-ASSOCIATED PROTEIN 2"/>
    <property type="match status" value="1"/>
</dbReference>
<keyword evidence="4" id="KW-1185">Reference proteome</keyword>
<comment type="caution">
    <text evidence="3">The sequence shown here is derived from an EMBL/GenBank/DDBJ whole genome shotgun (WGS) entry which is preliminary data.</text>
</comment>
<dbReference type="GO" id="GO:0005634">
    <property type="term" value="C:nucleus"/>
    <property type="evidence" value="ECO:0007669"/>
    <property type="project" value="TreeGrafter"/>
</dbReference>
<comment type="similarity">
    <text evidence="1">Belongs to the gemin-2 family.</text>
</comment>
<name>A0A8H5LP66_9AGAR</name>
<feature type="region of interest" description="Disordered" evidence="2">
    <location>
        <begin position="1"/>
        <end position="20"/>
    </location>
</feature>
<evidence type="ECO:0000256" key="1">
    <source>
        <dbReference type="ARBA" id="ARBA00025758"/>
    </source>
</evidence>
<evidence type="ECO:0000256" key="2">
    <source>
        <dbReference type="SAM" id="MobiDB-lite"/>
    </source>
</evidence>
<dbReference type="Gene3D" id="1.20.58.1070">
    <property type="match status" value="1"/>
</dbReference>
<feature type="region of interest" description="Disordered" evidence="2">
    <location>
        <begin position="63"/>
        <end position="86"/>
    </location>
</feature>
<dbReference type="GO" id="GO:0032797">
    <property type="term" value="C:SMN complex"/>
    <property type="evidence" value="ECO:0007669"/>
    <property type="project" value="TreeGrafter"/>
</dbReference>
<feature type="region of interest" description="Disordered" evidence="2">
    <location>
        <begin position="199"/>
        <end position="242"/>
    </location>
</feature>
<dbReference type="EMBL" id="JAACJO010000001">
    <property type="protein sequence ID" value="KAF5364344.1"/>
    <property type="molecule type" value="Genomic_DNA"/>
</dbReference>
<dbReference type="InterPro" id="IPR035426">
    <property type="entry name" value="Gemin2/Brr1"/>
</dbReference>
<dbReference type="PANTHER" id="PTHR12794">
    <property type="entry name" value="GEMIN2"/>
    <property type="match status" value="1"/>
</dbReference>
<accession>A0A8H5LP66</accession>
<protein>
    <submittedName>
        <fullName evidence="3">Uncharacterized protein</fullName>
    </submittedName>
</protein>
<dbReference type="AlphaFoldDB" id="A0A8H5LP66"/>
<dbReference type="OrthoDB" id="428895at2759"/>
<evidence type="ECO:0000313" key="4">
    <source>
        <dbReference type="Proteomes" id="UP000559027"/>
    </source>
</evidence>
<dbReference type="Proteomes" id="UP000559027">
    <property type="component" value="Unassembled WGS sequence"/>
</dbReference>
<feature type="compositionally biased region" description="Polar residues" evidence="2">
    <location>
        <begin position="63"/>
        <end position="80"/>
    </location>
</feature>